<dbReference type="EMBL" id="KN838568">
    <property type="protein sequence ID" value="KIK04602.1"/>
    <property type="molecule type" value="Genomic_DNA"/>
</dbReference>
<reference evidence="2" key="2">
    <citation type="submission" date="2015-01" db="EMBL/GenBank/DDBJ databases">
        <title>Evolutionary Origins and Diversification of the Mycorrhizal Mutualists.</title>
        <authorList>
            <consortium name="DOE Joint Genome Institute"/>
            <consortium name="Mycorrhizal Genomics Consortium"/>
            <person name="Kohler A."/>
            <person name="Kuo A."/>
            <person name="Nagy L.G."/>
            <person name="Floudas D."/>
            <person name="Copeland A."/>
            <person name="Barry K.W."/>
            <person name="Cichocki N."/>
            <person name="Veneault-Fourrey C."/>
            <person name="LaButti K."/>
            <person name="Lindquist E.A."/>
            <person name="Lipzen A."/>
            <person name="Lundell T."/>
            <person name="Morin E."/>
            <person name="Murat C."/>
            <person name="Riley R."/>
            <person name="Ohm R."/>
            <person name="Sun H."/>
            <person name="Tunlid A."/>
            <person name="Henrissat B."/>
            <person name="Grigoriev I.V."/>
            <person name="Hibbett D.S."/>
            <person name="Martin F."/>
        </authorList>
    </citation>
    <scope>NUCLEOTIDE SEQUENCE [LARGE SCALE GENOMIC DNA]</scope>
    <source>
        <strain evidence="2">LaAM-08-1</strain>
    </source>
</reference>
<organism evidence="1 2">
    <name type="scientific">Laccaria amethystina LaAM-08-1</name>
    <dbReference type="NCBI Taxonomy" id="1095629"/>
    <lineage>
        <taxon>Eukaryota</taxon>
        <taxon>Fungi</taxon>
        <taxon>Dikarya</taxon>
        <taxon>Basidiomycota</taxon>
        <taxon>Agaricomycotina</taxon>
        <taxon>Agaricomycetes</taxon>
        <taxon>Agaricomycetidae</taxon>
        <taxon>Agaricales</taxon>
        <taxon>Agaricineae</taxon>
        <taxon>Hydnangiaceae</taxon>
        <taxon>Laccaria</taxon>
    </lineage>
</organism>
<name>A0A0C9Y3E9_9AGAR</name>
<accession>A0A0C9Y3E9</accession>
<sequence>MYNLMPMIGSIHYFYKQDIEVSSRDYDNGHNTQWFGQFNTLRCYLSGFQKSASQCSGRTDRPNFIVCFKSSVQNYKDVQCCLARNRRSGSVRLGQRRL</sequence>
<evidence type="ECO:0000313" key="1">
    <source>
        <dbReference type="EMBL" id="KIK04602.1"/>
    </source>
</evidence>
<reference evidence="1 2" key="1">
    <citation type="submission" date="2014-04" db="EMBL/GenBank/DDBJ databases">
        <authorList>
            <consortium name="DOE Joint Genome Institute"/>
            <person name="Kuo A."/>
            <person name="Kohler A."/>
            <person name="Nagy L.G."/>
            <person name="Floudas D."/>
            <person name="Copeland A."/>
            <person name="Barry K.W."/>
            <person name="Cichocki N."/>
            <person name="Veneault-Fourrey C."/>
            <person name="LaButti K."/>
            <person name="Lindquist E.A."/>
            <person name="Lipzen A."/>
            <person name="Lundell T."/>
            <person name="Morin E."/>
            <person name="Murat C."/>
            <person name="Sun H."/>
            <person name="Tunlid A."/>
            <person name="Henrissat B."/>
            <person name="Grigoriev I.V."/>
            <person name="Hibbett D.S."/>
            <person name="Martin F."/>
            <person name="Nordberg H.P."/>
            <person name="Cantor M.N."/>
            <person name="Hua S.X."/>
        </authorList>
    </citation>
    <scope>NUCLEOTIDE SEQUENCE [LARGE SCALE GENOMIC DNA]</scope>
    <source>
        <strain evidence="1 2">LaAM-08-1</strain>
    </source>
</reference>
<dbReference type="HOGENOM" id="CLU_2333921_0_0_1"/>
<keyword evidence="2" id="KW-1185">Reference proteome</keyword>
<dbReference type="AlphaFoldDB" id="A0A0C9Y3E9"/>
<gene>
    <name evidence="1" type="ORF">K443DRAFT_412480</name>
</gene>
<protein>
    <submittedName>
        <fullName evidence="1">Uncharacterized protein</fullName>
    </submittedName>
</protein>
<proteinExistence type="predicted"/>
<dbReference type="OrthoDB" id="10555728at2759"/>
<dbReference type="Proteomes" id="UP000054477">
    <property type="component" value="Unassembled WGS sequence"/>
</dbReference>
<evidence type="ECO:0000313" key="2">
    <source>
        <dbReference type="Proteomes" id="UP000054477"/>
    </source>
</evidence>